<dbReference type="Proteomes" id="UP000177407">
    <property type="component" value="Unassembled WGS sequence"/>
</dbReference>
<name>A0A1F5S4H7_9BACT</name>
<reference evidence="1 2" key="1">
    <citation type="journal article" date="2016" name="Nat. Commun.">
        <title>Thousands of microbial genomes shed light on interconnected biogeochemical processes in an aquifer system.</title>
        <authorList>
            <person name="Anantharaman K."/>
            <person name="Brown C.T."/>
            <person name="Hug L.A."/>
            <person name="Sharon I."/>
            <person name="Castelle C.J."/>
            <person name="Probst A.J."/>
            <person name="Thomas B.C."/>
            <person name="Singh A."/>
            <person name="Wilkins M.J."/>
            <person name="Karaoz U."/>
            <person name="Brodie E.L."/>
            <person name="Williams K.H."/>
            <person name="Hubbard S.S."/>
            <person name="Banfield J.F."/>
        </authorList>
    </citation>
    <scope>NUCLEOTIDE SEQUENCE [LARGE SCALE GENOMIC DNA]</scope>
</reference>
<sequence length="112" mass="12427">MPIIGSKDLIGLSVVTKSGFVLGKIRGFEADTETQSILRYFVKNRRLTSKILSEGLEEIIISRNQVVGFNDTEMIVEDGAIKNMEKSGVFKIAQKNFPAMTRELDTNDSTGQ</sequence>
<protein>
    <recommendedName>
        <fullName evidence="3">PRC-barrel domain-containing protein</fullName>
    </recommendedName>
</protein>
<dbReference type="AlphaFoldDB" id="A0A1F5S4H7"/>
<proteinExistence type="predicted"/>
<organism evidence="1 2">
    <name type="scientific">Candidatus Falkowbacteria bacterium RIFOXYA2_FULL_38_12</name>
    <dbReference type="NCBI Taxonomy" id="1797993"/>
    <lineage>
        <taxon>Bacteria</taxon>
        <taxon>Candidatus Falkowiibacteriota</taxon>
    </lineage>
</organism>
<evidence type="ECO:0008006" key="3">
    <source>
        <dbReference type="Google" id="ProtNLM"/>
    </source>
</evidence>
<evidence type="ECO:0000313" key="2">
    <source>
        <dbReference type="Proteomes" id="UP000177407"/>
    </source>
</evidence>
<gene>
    <name evidence="1" type="ORF">A2257_02195</name>
</gene>
<evidence type="ECO:0000313" key="1">
    <source>
        <dbReference type="EMBL" id="OGF21594.1"/>
    </source>
</evidence>
<dbReference type="Gene3D" id="2.30.30.240">
    <property type="entry name" value="PRC-barrel domain"/>
    <property type="match status" value="1"/>
</dbReference>
<dbReference type="InterPro" id="IPR011033">
    <property type="entry name" value="PRC_barrel-like_sf"/>
</dbReference>
<comment type="caution">
    <text evidence="1">The sequence shown here is derived from an EMBL/GenBank/DDBJ whole genome shotgun (WGS) entry which is preliminary data.</text>
</comment>
<dbReference type="EMBL" id="MFGA01000002">
    <property type="protein sequence ID" value="OGF21594.1"/>
    <property type="molecule type" value="Genomic_DNA"/>
</dbReference>
<dbReference type="SUPFAM" id="SSF50346">
    <property type="entry name" value="PRC-barrel domain"/>
    <property type="match status" value="1"/>
</dbReference>
<accession>A0A1F5S4H7</accession>